<evidence type="ECO:0000256" key="7">
    <source>
        <dbReference type="ARBA" id="ARBA00022982"/>
    </source>
</evidence>
<dbReference type="GO" id="GO:0016020">
    <property type="term" value="C:membrane"/>
    <property type="evidence" value="ECO:0007669"/>
    <property type="project" value="UniProtKB-SubCell"/>
</dbReference>
<evidence type="ECO:0000256" key="2">
    <source>
        <dbReference type="ARBA" id="ARBA00004141"/>
    </source>
</evidence>
<keyword evidence="10" id="KW-0408">Iron</keyword>
<keyword evidence="16" id="KW-1185">Reference proteome</keyword>
<feature type="transmembrane region" description="Helical" evidence="13">
    <location>
        <begin position="129"/>
        <end position="148"/>
    </location>
</feature>
<evidence type="ECO:0000256" key="1">
    <source>
        <dbReference type="ARBA" id="ARBA00001970"/>
    </source>
</evidence>
<sequence>MALVGSGASMVFFARHATTVAHILALIVAILMIVWIVHYEGGANINSQDPNLVFNVHPLVMSLGFILMIGEAIMAYKTFPMEKIGQKFIHMMLQLFALVLGIFGIYVAFKYHGMSDSQNMTTLHSWLGMVTICLFGLQWLFGFLFFWFPRAPPMTREMAAPLHVTAGIAIFLMTICTAETGLMEKSIVPNSISEGQMINFTGLFILLFGVAVTVTIALRRISL</sequence>
<evidence type="ECO:0000256" key="12">
    <source>
        <dbReference type="ARBA" id="ARBA00053762"/>
    </source>
</evidence>
<dbReference type="FunFam" id="1.20.120.1770:FF:000001">
    <property type="entry name" value="Cytochrome b reductase 1"/>
    <property type="match status" value="1"/>
</dbReference>
<proteinExistence type="predicted"/>
<evidence type="ECO:0000256" key="8">
    <source>
        <dbReference type="ARBA" id="ARBA00022989"/>
    </source>
</evidence>
<keyword evidence="6" id="KW-0479">Metal-binding</keyword>
<keyword evidence="7" id="KW-0249">Electron transport</keyword>
<dbReference type="EMBL" id="JAMQYH010000002">
    <property type="protein sequence ID" value="KAJ1697262.1"/>
    <property type="molecule type" value="Genomic_DNA"/>
</dbReference>
<feature type="domain" description="Cytochrome b561" evidence="14">
    <location>
        <begin position="20"/>
        <end position="217"/>
    </location>
</feature>
<dbReference type="SMART" id="SM00665">
    <property type="entry name" value="B561"/>
    <property type="match status" value="1"/>
</dbReference>
<dbReference type="PROSITE" id="PS50939">
    <property type="entry name" value="CYTOCHROME_B561"/>
    <property type="match status" value="1"/>
</dbReference>
<dbReference type="GO" id="GO:0046872">
    <property type="term" value="F:metal ion binding"/>
    <property type="evidence" value="ECO:0007669"/>
    <property type="project" value="UniProtKB-KW"/>
</dbReference>
<comment type="function">
    <text evidence="12">Two-heme-containing cytochrome. Catalyzes ascorbate-dependent trans-membrane electron transfer by utilizing a concerted H(+)/e(-) transfer mechanism.</text>
</comment>
<feature type="transmembrane region" description="Helical" evidence="13">
    <location>
        <begin position="198"/>
        <end position="218"/>
    </location>
</feature>
<dbReference type="InterPro" id="IPR043205">
    <property type="entry name" value="CYB561/CYBRD1-like"/>
</dbReference>
<keyword evidence="3" id="KW-0813">Transport</keyword>
<protein>
    <recommendedName>
        <fullName evidence="14">Cytochrome b561 domain-containing protein</fullName>
    </recommendedName>
</protein>
<dbReference type="GO" id="GO:0016491">
    <property type="term" value="F:oxidoreductase activity"/>
    <property type="evidence" value="ECO:0007669"/>
    <property type="project" value="UniProtKB-KW"/>
</dbReference>
<dbReference type="Pfam" id="PF03188">
    <property type="entry name" value="Cytochrom_B561"/>
    <property type="match status" value="1"/>
</dbReference>
<dbReference type="AlphaFoldDB" id="A0A9Q0CNI7"/>
<comment type="caution">
    <text evidence="15">The sequence shown here is derived from an EMBL/GenBank/DDBJ whole genome shotgun (WGS) entry which is preliminary data.</text>
</comment>
<evidence type="ECO:0000256" key="13">
    <source>
        <dbReference type="SAM" id="Phobius"/>
    </source>
</evidence>
<evidence type="ECO:0000256" key="10">
    <source>
        <dbReference type="ARBA" id="ARBA00023004"/>
    </source>
</evidence>
<dbReference type="PANTHER" id="PTHR10106:SF43">
    <property type="entry name" value="CYTOCHROME B561 FAMILY PROTEIN, EXPRESSED"/>
    <property type="match status" value="1"/>
</dbReference>
<accession>A0A9Q0CNI7</accession>
<evidence type="ECO:0000259" key="14">
    <source>
        <dbReference type="PROSITE" id="PS50939"/>
    </source>
</evidence>
<organism evidence="15 16">
    <name type="scientific">Rhynchospora breviuscula</name>
    <dbReference type="NCBI Taxonomy" id="2022672"/>
    <lineage>
        <taxon>Eukaryota</taxon>
        <taxon>Viridiplantae</taxon>
        <taxon>Streptophyta</taxon>
        <taxon>Embryophyta</taxon>
        <taxon>Tracheophyta</taxon>
        <taxon>Spermatophyta</taxon>
        <taxon>Magnoliopsida</taxon>
        <taxon>Liliopsida</taxon>
        <taxon>Poales</taxon>
        <taxon>Cyperaceae</taxon>
        <taxon>Cyperoideae</taxon>
        <taxon>Rhynchosporeae</taxon>
        <taxon>Rhynchospora</taxon>
    </lineage>
</organism>
<feature type="transmembrane region" description="Helical" evidence="13">
    <location>
        <begin position="12"/>
        <end position="36"/>
    </location>
</feature>
<evidence type="ECO:0000313" key="16">
    <source>
        <dbReference type="Proteomes" id="UP001151287"/>
    </source>
</evidence>
<gene>
    <name evidence="15" type="ORF">LUZ63_005774</name>
</gene>
<comment type="cofactor">
    <cofactor evidence="1">
        <name>heme b</name>
        <dbReference type="ChEBI" id="CHEBI:60344"/>
    </cofactor>
</comment>
<evidence type="ECO:0000256" key="11">
    <source>
        <dbReference type="ARBA" id="ARBA00023136"/>
    </source>
</evidence>
<evidence type="ECO:0000313" key="15">
    <source>
        <dbReference type="EMBL" id="KAJ1697262.1"/>
    </source>
</evidence>
<evidence type="ECO:0000256" key="9">
    <source>
        <dbReference type="ARBA" id="ARBA00023002"/>
    </source>
</evidence>
<keyword evidence="11 13" id="KW-0472">Membrane</keyword>
<comment type="subcellular location">
    <subcellularLocation>
        <location evidence="2">Membrane</location>
        <topology evidence="2">Multi-pass membrane protein</topology>
    </subcellularLocation>
</comment>
<feature type="transmembrane region" description="Helical" evidence="13">
    <location>
        <begin position="88"/>
        <end position="109"/>
    </location>
</feature>
<keyword evidence="8 13" id="KW-1133">Transmembrane helix</keyword>
<reference evidence="15" key="1">
    <citation type="journal article" date="2022" name="Cell">
        <title>Repeat-based holocentromeres influence genome architecture and karyotype evolution.</title>
        <authorList>
            <person name="Hofstatter P.G."/>
            <person name="Thangavel G."/>
            <person name="Lux T."/>
            <person name="Neumann P."/>
            <person name="Vondrak T."/>
            <person name="Novak P."/>
            <person name="Zhang M."/>
            <person name="Costa L."/>
            <person name="Castellani M."/>
            <person name="Scott A."/>
            <person name="Toegelov H."/>
            <person name="Fuchs J."/>
            <person name="Mata-Sucre Y."/>
            <person name="Dias Y."/>
            <person name="Vanzela A.L.L."/>
            <person name="Huettel B."/>
            <person name="Almeida C.C.S."/>
            <person name="Simkova H."/>
            <person name="Souza G."/>
            <person name="Pedrosa-Harand A."/>
            <person name="Macas J."/>
            <person name="Mayer K.F.X."/>
            <person name="Houben A."/>
            <person name="Marques A."/>
        </authorList>
    </citation>
    <scope>NUCLEOTIDE SEQUENCE</scope>
    <source>
        <strain evidence="15">RhyBre1mFocal</strain>
    </source>
</reference>
<dbReference type="Gene3D" id="1.20.120.1770">
    <property type="match status" value="1"/>
</dbReference>
<dbReference type="Proteomes" id="UP001151287">
    <property type="component" value="Unassembled WGS sequence"/>
</dbReference>
<keyword evidence="5 13" id="KW-0812">Transmembrane</keyword>
<feature type="transmembrane region" description="Helical" evidence="13">
    <location>
        <begin position="56"/>
        <end position="76"/>
    </location>
</feature>
<dbReference type="OrthoDB" id="907479at2759"/>
<feature type="transmembrane region" description="Helical" evidence="13">
    <location>
        <begin position="160"/>
        <end position="178"/>
    </location>
</feature>
<name>A0A9Q0CNI7_9POAL</name>
<keyword evidence="9" id="KW-0560">Oxidoreductase</keyword>
<evidence type="ECO:0000256" key="4">
    <source>
        <dbReference type="ARBA" id="ARBA00022617"/>
    </source>
</evidence>
<evidence type="ECO:0000256" key="5">
    <source>
        <dbReference type="ARBA" id="ARBA00022692"/>
    </source>
</evidence>
<dbReference type="InterPro" id="IPR006593">
    <property type="entry name" value="Cyt_b561/ferric_Rdtase_TM"/>
</dbReference>
<dbReference type="PANTHER" id="PTHR10106">
    <property type="entry name" value="CYTOCHROME B561-RELATED"/>
    <property type="match status" value="1"/>
</dbReference>
<keyword evidence="4" id="KW-0349">Heme</keyword>
<evidence type="ECO:0000256" key="6">
    <source>
        <dbReference type="ARBA" id="ARBA00022723"/>
    </source>
</evidence>
<evidence type="ECO:0000256" key="3">
    <source>
        <dbReference type="ARBA" id="ARBA00022448"/>
    </source>
</evidence>